<comment type="caution">
    <text evidence="1">The sequence shown here is derived from an EMBL/GenBank/DDBJ whole genome shotgun (WGS) entry which is preliminary data.</text>
</comment>
<dbReference type="Proteomes" id="UP001058974">
    <property type="component" value="Chromosome 2"/>
</dbReference>
<name>A0A9D5B5Q2_PEA</name>
<dbReference type="Gramene" id="Psat02G0276300-T1">
    <property type="protein sequence ID" value="KAI5436402.1"/>
    <property type="gene ID" value="KIW84_022763"/>
</dbReference>
<dbReference type="InterPro" id="IPR027443">
    <property type="entry name" value="IPNS-like_sf"/>
</dbReference>
<dbReference type="AlphaFoldDB" id="A0A9D5B5Q2"/>
<dbReference type="EMBL" id="JAMSHJ010000002">
    <property type="protein sequence ID" value="KAI5436402.1"/>
    <property type="molecule type" value="Genomic_DNA"/>
</dbReference>
<gene>
    <name evidence="1" type="ORF">KIW84_022763</name>
</gene>
<evidence type="ECO:0000313" key="1">
    <source>
        <dbReference type="EMBL" id="KAI5436402.1"/>
    </source>
</evidence>
<protein>
    <submittedName>
        <fullName evidence="1">Uncharacterized protein</fullName>
    </submittedName>
</protein>
<keyword evidence="2" id="KW-1185">Reference proteome</keyword>
<sequence>MGRDLGPAPSLVTPETLANFKTITLEEYIDGYLASKINGKSIWFYILYEIRGYGIYWSIEHRATVNSEKERLSIARFHNIQIGRDLGSAPSLVTPETLAMFKIITLEEYIDGYLASKINRKSYLDAVRIKHEIHE</sequence>
<accession>A0A9D5B5Q2</accession>
<evidence type="ECO:0000313" key="2">
    <source>
        <dbReference type="Proteomes" id="UP001058974"/>
    </source>
</evidence>
<dbReference type="SUPFAM" id="SSF51197">
    <property type="entry name" value="Clavaminate synthase-like"/>
    <property type="match status" value="1"/>
</dbReference>
<reference evidence="1 2" key="1">
    <citation type="journal article" date="2022" name="Nat. Genet.">
        <title>Improved pea reference genome and pan-genome highlight genomic features and evolutionary characteristics.</title>
        <authorList>
            <person name="Yang T."/>
            <person name="Liu R."/>
            <person name="Luo Y."/>
            <person name="Hu S."/>
            <person name="Wang D."/>
            <person name="Wang C."/>
            <person name="Pandey M.K."/>
            <person name="Ge S."/>
            <person name="Xu Q."/>
            <person name="Li N."/>
            <person name="Li G."/>
            <person name="Huang Y."/>
            <person name="Saxena R.K."/>
            <person name="Ji Y."/>
            <person name="Li M."/>
            <person name="Yan X."/>
            <person name="He Y."/>
            <person name="Liu Y."/>
            <person name="Wang X."/>
            <person name="Xiang C."/>
            <person name="Varshney R.K."/>
            <person name="Ding H."/>
            <person name="Gao S."/>
            <person name="Zong X."/>
        </authorList>
    </citation>
    <scope>NUCLEOTIDE SEQUENCE [LARGE SCALE GENOMIC DNA]</scope>
    <source>
        <strain evidence="1 2">cv. Zhongwan 6</strain>
    </source>
</reference>
<organism evidence="1 2">
    <name type="scientific">Pisum sativum</name>
    <name type="common">Garden pea</name>
    <name type="synonym">Lathyrus oleraceus</name>
    <dbReference type="NCBI Taxonomy" id="3888"/>
    <lineage>
        <taxon>Eukaryota</taxon>
        <taxon>Viridiplantae</taxon>
        <taxon>Streptophyta</taxon>
        <taxon>Embryophyta</taxon>
        <taxon>Tracheophyta</taxon>
        <taxon>Spermatophyta</taxon>
        <taxon>Magnoliopsida</taxon>
        <taxon>eudicotyledons</taxon>
        <taxon>Gunneridae</taxon>
        <taxon>Pentapetalae</taxon>
        <taxon>rosids</taxon>
        <taxon>fabids</taxon>
        <taxon>Fabales</taxon>
        <taxon>Fabaceae</taxon>
        <taxon>Papilionoideae</taxon>
        <taxon>50 kb inversion clade</taxon>
        <taxon>NPAAA clade</taxon>
        <taxon>Hologalegina</taxon>
        <taxon>IRL clade</taxon>
        <taxon>Fabeae</taxon>
        <taxon>Lathyrus</taxon>
    </lineage>
</organism>
<proteinExistence type="predicted"/>
<dbReference type="Gene3D" id="2.60.120.330">
    <property type="entry name" value="B-lactam Antibiotic, Isopenicillin N Synthase, Chain"/>
    <property type="match status" value="1"/>
</dbReference>